<proteinExistence type="predicted"/>
<evidence type="ECO:0000313" key="1">
    <source>
        <dbReference type="EMBL" id="MCI62722.1"/>
    </source>
</evidence>
<evidence type="ECO:0000313" key="2">
    <source>
        <dbReference type="Proteomes" id="UP000265520"/>
    </source>
</evidence>
<comment type="caution">
    <text evidence="1">The sequence shown here is derived from an EMBL/GenBank/DDBJ whole genome shotgun (WGS) entry which is preliminary data.</text>
</comment>
<dbReference type="EMBL" id="LXQA010623985">
    <property type="protein sequence ID" value="MCI62722.1"/>
    <property type="molecule type" value="Genomic_DNA"/>
</dbReference>
<sequence length="23" mass="2492">MEAVLWGLGTAIGELPPYFISRA</sequence>
<protein>
    <submittedName>
        <fullName evidence="1">Vacuole membrane-like protein</fullName>
    </submittedName>
</protein>
<feature type="non-terminal residue" evidence="1">
    <location>
        <position position="23"/>
    </location>
</feature>
<name>A0A392TP17_9FABA</name>
<organism evidence="1 2">
    <name type="scientific">Trifolium medium</name>
    <dbReference type="NCBI Taxonomy" id="97028"/>
    <lineage>
        <taxon>Eukaryota</taxon>
        <taxon>Viridiplantae</taxon>
        <taxon>Streptophyta</taxon>
        <taxon>Embryophyta</taxon>
        <taxon>Tracheophyta</taxon>
        <taxon>Spermatophyta</taxon>
        <taxon>Magnoliopsida</taxon>
        <taxon>eudicotyledons</taxon>
        <taxon>Gunneridae</taxon>
        <taxon>Pentapetalae</taxon>
        <taxon>rosids</taxon>
        <taxon>fabids</taxon>
        <taxon>Fabales</taxon>
        <taxon>Fabaceae</taxon>
        <taxon>Papilionoideae</taxon>
        <taxon>50 kb inversion clade</taxon>
        <taxon>NPAAA clade</taxon>
        <taxon>Hologalegina</taxon>
        <taxon>IRL clade</taxon>
        <taxon>Trifolieae</taxon>
        <taxon>Trifolium</taxon>
    </lineage>
</organism>
<dbReference type="AlphaFoldDB" id="A0A392TP17"/>
<reference evidence="1 2" key="1">
    <citation type="journal article" date="2018" name="Front. Plant Sci.">
        <title>Red Clover (Trifolium pratense) and Zigzag Clover (T. medium) - A Picture of Genomic Similarities and Differences.</title>
        <authorList>
            <person name="Dluhosova J."/>
            <person name="Istvanek J."/>
            <person name="Nedelnik J."/>
            <person name="Repkova J."/>
        </authorList>
    </citation>
    <scope>NUCLEOTIDE SEQUENCE [LARGE SCALE GENOMIC DNA]</scope>
    <source>
        <strain evidence="2">cv. 10/8</strain>
        <tissue evidence="1">Leaf</tissue>
    </source>
</reference>
<dbReference type="Proteomes" id="UP000265520">
    <property type="component" value="Unassembled WGS sequence"/>
</dbReference>
<keyword evidence="2" id="KW-1185">Reference proteome</keyword>
<accession>A0A392TP17</accession>